<evidence type="ECO:0000313" key="1">
    <source>
        <dbReference type="EMBL" id="KAG5165999.1"/>
    </source>
</evidence>
<organism evidence="1">
    <name type="scientific">Psilocybe cubensis</name>
    <name type="common">Psychedelic mushroom</name>
    <name type="synonym">Stropharia cubensis</name>
    <dbReference type="NCBI Taxonomy" id="181762"/>
    <lineage>
        <taxon>Eukaryota</taxon>
        <taxon>Fungi</taxon>
        <taxon>Dikarya</taxon>
        <taxon>Basidiomycota</taxon>
        <taxon>Agaricomycotina</taxon>
        <taxon>Agaricomycetes</taxon>
        <taxon>Agaricomycetidae</taxon>
        <taxon>Agaricales</taxon>
        <taxon>Agaricineae</taxon>
        <taxon>Strophariaceae</taxon>
        <taxon>Psilocybe</taxon>
    </lineage>
</organism>
<sequence length="244" mass="27652">MGLGVFATHNINAGALMFAERPLIVIPVINSRLHAIGKPASALDINSDSTALARDIEDVLAITMGLMRAGYRELGNERKGTDKAYTAVYKIVARINHRHAYTKPNYLNWISETKLNAQQPLPHRPRLLRVPYTRRAGNQSGKTALALLLPCLLPRLRTTRRTRALRIHIEFATHVEAYRRMSEAWVGKKTSGWGKKVDEGVVRELKVFRKELTYGVMLGAISRLYMNSGRIREARVLVEEMRQR</sequence>
<protein>
    <submittedName>
        <fullName evidence="1">Uncharacterized protein</fullName>
    </submittedName>
</protein>
<dbReference type="EMBL" id="JAFIQS010000009">
    <property type="protein sequence ID" value="KAG5165999.1"/>
    <property type="molecule type" value="Genomic_DNA"/>
</dbReference>
<accession>A0A8H7XUK6</accession>
<reference evidence="1" key="1">
    <citation type="submission" date="2021-02" db="EMBL/GenBank/DDBJ databases">
        <title>Psilocybe cubensis genome.</title>
        <authorList>
            <person name="Mckernan K.J."/>
            <person name="Crawford S."/>
            <person name="Trippe A."/>
            <person name="Kane L.T."/>
            <person name="Mclaughlin S."/>
        </authorList>
    </citation>
    <scope>NUCLEOTIDE SEQUENCE [LARGE SCALE GENOMIC DNA]</scope>
    <source>
        <strain evidence="1">MGC-MH-2018</strain>
    </source>
</reference>
<name>A0A8H7XUK6_PSICU</name>
<dbReference type="AlphaFoldDB" id="A0A8H7XUK6"/>
<comment type="caution">
    <text evidence="1">The sequence shown here is derived from an EMBL/GenBank/DDBJ whole genome shotgun (WGS) entry which is preliminary data.</text>
</comment>
<proteinExistence type="predicted"/>
<gene>
    <name evidence="1" type="ORF">JR316_009588</name>
</gene>